<reference evidence="1 2" key="1">
    <citation type="submission" date="2019-03" db="EMBL/GenBank/DDBJ databases">
        <title>Genomic Encyclopedia of Type Strains, Phase IV (KMG-IV): sequencing the most valuable type-strain genomes for metagenomic binning, comparative biology and taxonomic classification.</title>
        <authorList>
            <person name="Goeker M."/>
        </authorList>
    </citation>
    <scope>NUCLEOTIDE SEQUENCE [LARGE SCALE GENOMIC DNA]</scope>
    <source>
        <strain evidence="1 2">DSM 19580</strain>
    </source>
</reference>
<proteinExistence type="predicted"/>
<dbReference type="AlphaFoldDB" id="A0A4R3Z502"/>
<name>A0A4R3Z502_9GAMM</name>
<evidence type="ECO:0000313" key="1">
    <source>
        <dbReference type="EMBL" id="TCW00273.1"/>
    </source>
</evidence>
<dbReference type="EMBL" id="SMCR01000001">
    <property type="protein sequence ID" value="TCW00273.1"/>
    <property type="molecule type" value="Genomic_DNA"/>
</dbReference>
<protein>
    <submittedName>
        <fullName evidence="1">Uncharacterized protein</fullName>
    </submittedName>
</protein>
<accession>A0A4R3Z502</accession>
<organism evidence="1 2">
    <name type="scientific">Biostraticola tofi</name>
    <dbReference type="NCBI Taxonomy" id="466109"/>
    <lineage>
        <taxon>Bacteria</taxon>
        <taxon>Pseudomonadati</taxon>
        <taxon>Pseudomonadota</taxon>
        <taxon>Gammaproteobacteria</taxon>
        <taxon>Enterobacterales</taxon>
        <taxon>Bruguierivoracaceae</taxon>
        <taxon>Biostraticola</taxon>
    </lineage>
</organism>
<dbReference type="Proteomes" id="UP000295719">
    <property type="component" value="Unassembled WGS sequence"/>
</dbReference>
<sequence length="85" mass="9901">MCLGPKLYRFTENRQRRRSPVKRVVSTTRPGCLGVFRSQKRIGYLPPLSEGVQQRLSVRFFENRLAPSQDGAFFCFASGRRLRHK</sequence>
<keyword evidence="2" id="KW-1185">Reference proteome</keyword>
<gene>
    <name evidence="1" type="ORF">EDC52_101622</name>
</gene>
<evidence type="ECO:0000313" key="2">
    <source>
        <dbReference type="Proteomes" id="UP000295719"/>
    </source>
</evidence>
<comment type="caution">
    <text evidence="1">The sequence shown here is derived from an EMBL/GenBank/DDBJ whole genome shotgun (WGS) entry which is preliminary data.</text>
</comment>